<dbReference type="STRING" id="1789683.A0A1X7RAU7"/>
<reference evidence="2 3" key="1">
    <citation type="submission" date="2017-04" db="EMBL/GenBank/DDBJ databases">
        <authorList>
            <person name="Afonso C.L."/>
            <person name="Miller P.J."/>
            <person name="Scott M.A."/>
            <person name="Spackman E."/>
            <person name="Goraichik I."/>
            <person name="Dimitrov K.M."/>
            <person name="Suarez D.L."/>
            <person name="Swayne D.E."/>
        </authorList>
    </citation>
    <scope>NUCLEOTIDE SEQUENCE [LARGE SCALE GENOMIC DNA]</scope>
</reference>
<evidence type="ECO:0000256" key="1">
    <source>
        <dbReference type="SAM" id="MobiDB-lite"/>
    </source>
</evidence>
<dbReference type="EMBL" id="FXLY01000013">
    <property type="protein sequence ID" value="SMN22731.1"/>
    <property type="molecule type" value="Genomic_DNA"/>
</dbReference>
<dbReference type="OrthoDB" id="4066051at2759"/>
<dbReference type="InterPro" id="IPR014803">
    <property type="entry name" value="DNA_repair_Nse5/Nse6"/>
</dbReference>
<dbReference type="Proteomes" id="UP000196158">
    <property type="component" value="Unassembled WGS sequence"/>
</dbReference>
<sequence>MTSDEESFHSASADRRSTSLNLSAVVSDSQESSDDESDKIVAFNEGTELSDSTEDDEDDKGKEETGSEGDDLVQPRTKRPRLDRNTTFRVNNQQNPKGFIQVQESKLAGLSEKELSANMLKLNSMQSLIHQSPISKHDSEIQKQLNGRKDLLFKEVIDTKIVKKSLIDVIIHENITNKFQDWHFIRKNCADSLEPGSVSSLMSAIGCEINENDTNFTISDIDLDRYDSYCRIFPVGYMLDHICSSLRQISRDTWIDKPTKHNAVKFFICFILDRNVYESIDINPLICTSIYKGVISHDLLAGDSPDTILKIIDEIFMGLDKKKYFMINRLTTLIPELKNALVSHYFKDDINNIISKFNTLMDERMYESLLYFVMFIYGSQLLPFKPNETTNQIDALEKNPAHKYFKECIYDMSSNTTSDVEISLIKVLLNLYSMVKS</sequence>
<proteinExistence type="predicted"/>
<protein>
    <submittedName>
        <fullName evidence="2">Similar to Saccharomyces cerevisiae YER038C KRE29 Essential subunit of the Mms21-Smc5-Smc6 complex, required for growth and DNA repair</fullName>
    </submittedName>
</protein>
<evidence type="ECO:0000313" key="3">
    <source>
        <dbReference type="Proteomes" id="UP000196158"/>
    </source>
</evidence>
<dbReference type="Pfam" id="PF08691">
    <property type="entry name" value="Nse5"/>
    <property type="match status" value="1"/>
</dbReference>
<feature type="region of interest" description="Disordered" evidence="1">
    <location>
        <begin position="1"/>
        <end position="83"/>
    </location>
</feature>
<accession>A0A1X7RAU7</accession>
<keyword evidence="3" id="KW-1185">Reference proteome</keyword>
<name>A0A1X7RAU7_9SACH</name>
<dbReference type="AlphaFoldDB" id="A0A1X7RAU7"/>
<gene>
    <name evidence="2" type="ORF">KASA_0F01485G</name>
</gene>
<organism evidence="2 3">
    <name type="scientific">Maudiozyma saulgeensis</name>
    <dbReference type="NCBI Taxonomy" id="1789683"/>
    <lineage>
        <taxon>Eukaryota</taxon>
        <taxon>Fungi</taxon>
        <taxon>Dikarya</taxon>
        <taxon>Ascomycota</taxon>
        <taxon>Saccharomycotina</taxon>
        <taxon>Saccharomycetes</taxon>
        <taxon>Saccharomycetales</taxon>
        <taxon>Saccharomycetaceae</taxon>
        <taxon>Maudiozyma</taxon>
    </lineage>
</organism>
<feature type="compositionally biased region" description="Basic and acidic residues" evidence="1">
    <location>
        <begin position="1"/>
        <end position="17"/>
    </location>
</feature>
<evidence type="ECO:0000313" key="2">
    <source>
        <dbReference type="EMBL" id="SMN22731.1"/>
    </source>
</evidence>